<sequence length="42" mass="4780">MRNGLSSIDDRAKAVSRLMIFPLSLLARLPFRVQACFRCIRG</sequence>
<reference evidence="2" key="1">
    <citation type="submission" date="2016-10" db="EMBL/GenBank/DDBJ databases">
        <authorList>
            <person name="Varghese N."/>
            <person name="Submissions S."/>
        </authorList>
    </citation>
    <scope>NUCLEOTIDE SEQUENCE [LARGE SCALE GENOMIC DNA]</scope>
    <source>
        <strain evidence="2">SP</strain>
    </source>
</reference>
<evidence type="ECO:0000313" key="1">
    <source>
        <dbReference type="EMBL" id="SDY46823.1"/>
    </source>
</evidence>
<proteinExistence type="predicted"/>
<evidence type="ECO:0000313" key="2">
    <source>
        <dbReference type="Proteomes" id="UP000198935"/>
    </source>
</evidence>
<dbReference type="EMBL" id="FNPI01000002">
    <property type="protein sequence ID" value="SDY46823.1"/>
    <property type="molecule type" value="Genomic_DNA"/>
</dbReference>
<accession>A0A1H3K3R6</accession>
<dbReference type="STRING" id="1503961.SAMN05421736_10241"/>
<dbReference type="Proteomes" id="UP000198935">
    <property type="component" value="Unassembled WGS sequence"/>
</dbReference>
<organism evidence="1 2">
    <name type="scientific">Evansella caseinilytica</name>
    <dbReference type="NCBI Taxonomy" id="1503961"/>
    <lineage>
        <taxon>Bacteria</taxon>
        <taxon>Bacillati</taxon>
        <taxon>Bacillota</taxon>
        <taxon>Bacilli</taxon>
        <taxon>Bacillales</taxon>
        <taxon>Bacillaceae</taxon>
        <taxon>Evansella</taxon>
    </lineage>
</organism>
<protein>
    <submittedName>
        <fullName evidence="1">Uncharacterized protein</fullName>
    </submittedName>
</protein>
<name>A0A1H3K3R6_9BACI</name>
<dbReference type="AlphaFoldDB" id="A0A1H3K3R6"/>
<keyword evidence="2" id="KW-1185">Reference proteome</keyword>
<gene>
    <name evidence="1" type="ORF">SAMN05421736_10241</name>
</gene>